<evidence type="ECO:0000259" key="10">
    <source>
        <dbReference type="Pfam" id="PF01163"/>
    </source>
</evidence>
<dbReference type="KEGG" id="mpd:MCP_0122"/>
<keyword evidence="2" id="KW-0723">Serine/threonine-protein kinase</keyword>
<evidence type="ECO:0000256" key="9">
    <source>
        <dbReference type="SAM" id="Phobius"/>
    </source>
</evidence>
<evidence type="ECO:0000256" key="3">
    <source>
        <dbReference type="ARBA" id="ARBA00022679"/>
    </source>
</evidence>
<keyword evidence="6" id="KW-0067">ATP-binding</keyword>
<dbReference type="STRING" id="304371.MCP_0122"/>
<dbReference type="Proteomes" id="UP000001882">
    <property type="component" value="Chromosome"/>
</dbReference>
<keyword evidence="4" id="KW-0547">Nucleotide-binding</keyword>
<comment type="catalytic activity">
    <reaction evidence="7">
        <text>L-threonyl-[protein] + ATP = O-phospho-L-threonyl-[protein] + ADP + H(+)</text>
        <dbReference type="Rhea" id="RHEA:46608"/>
        <dbReference type="Rhea" id="RHEA-COMP:11060"/>
        <dbReference type="Rhea" id="RHEA-COMP:11605"/>
        <dbReference type="ChEBI" id="CHEBI:15378"/>
        <dbReference type="ChEBI" id="CHEBI:30013"/>
        <dbReference type="ChEBI" id="CHEBI:30616"/>
        <dbReference type="ChEBI" id="CHEBI:61977"/>
        <dbReference type="ChEBI" id="CHEBI:456216"/>
        <dbReference type="EC" id="2.7.11.1"/>
    </reaction>
</comment>
<dbReference type="EMBL" id="AP011532">
    <property type="protein sequence ID" value="BAI60194.1"/>
    <property type="molecule type" value="Genomic_DNA"/>
</dbReference>
<reference evidence="11 12" key="2">
    <citation type="journal article" date="2008" name="Int. J. Syst. Evol. Microbiol.">
        <title>Methanocella paludicola gen. nov., sp. nov., a methane-producing archaeon, the first isolate of the lineage 'Rice Cluster I', and proposal of the new archaeal order Methanocellales ord. nov.</title>
        <authorList>
            <person name="Sakai S."/>
            <person name="Imachi H."/>
            <person name="Hanada S."/>
            <person name="Ohashi A."/>
            <person name="Harada H."/>
            <person name="Kamagata Y."/>
        </authorList>
    </citation>
    <scope>NUCLEOTIDE SEQUENCE [LARGE SCALE GENOMIC DNA]</scope>
    <source>
        <strain evidence="12">DSM 17711 / JCM 13418 / NBRC 101707 / SANAE</strain>
    </source>
</reference>
<evidence type="ECO:0000256" key="1">
    <source>
        <dbReference type="ARBA" id="ARBA00012513"/>
    </source>
</evidence>
<keyword evidence="9" id="KW-0472">Membrane</keyword>
<dbReference type="eggNOG" id="arCOG01190">
    <property type="taxonomic scope" value="Archaea"/>
</dbReference>
<evidence type="ECO:0000256" key="5">
    <source>
        <dbReference type="ARBA" id="ARBA00022777"/>
    </source>
</evidence>
<proteinExistence type="predicted"/>
<dbReference type="SUPFAM" id="SSF56112">
    <property type="entry name" value="Protein kinase-like (PK-like)"/>
    <property type="match status" value="1"/>
</dbReference>
<protein>
    <recommendedName>
        <fullName evidence="1">non-specific serine/threonine protein kinase</fullName>
        <ecNumber evidence="1">2.7.11.1</ecNumber>
    </recommendedName>
</protein>
<dbReference type="InParanoid" id="D1YUS2"/>
<comment type="catalytic activity">
    <reaction evidence="8">
        <text>L-seryl-[protein] + ATP = O-phospho-L-seryl-[protein] + ADP + H(+)</text>
        <dbReference type="Rhea" id="RHEA:17989"/>
        <dbReference type="Rhea" id="RHEA-COMP:9863"/>
        <dbReference type="Rhea" id="RHEA-COMP:11604"/>
        <dbReference type="ChEBI" id="CHEBI:15378"/>
        <dbReference type="ChEBI" id="CHEBI:29999"/>
        <dbReference type="ChEBI" id="CHEBI:30616"/>
        <dbReference type="ChEBI" id="CHEBI:83421"/>
        <dbReference type="ChEBI" id="CHEBI:456216"/>
        <dbReference type="EC" id="2.7.11.1"/>
    </reaction>
</comment>
<keyword evidence="9" id="KW-1133">Transmembrane helix</keyword>
<keyword evidence="5" id="KW-0418">Kinase</keyword>
<dbReference type="GO" id="GO:0004674">
    <property type="term" value="F:protein serine/threonine kinase activity"/>
    <property type="evidence" value="ECO:0007669"/>
    <property type="project" value="UniProtKB-KW"/>
</dbReference>
<reference evidence="11 12" key="1">
    <citation type="journal article" date="2007" name="Appl. Environ. Microbiol.">
        <title>Isolation of key methanogens for global methane emission from rice paddy fields: a novel isolate affiliated with the clone cluster rice cluster I.</title>
        <authorList>
            <person name="Sakai S."/>
            <person name="Imachi H."/>
            <person name="Sekiguchi Y."/>
            <person name="Ohashi A."/>
            <person name="Harada H."/>
            <person name="Kamagata Y."/>
        </authorList>
    </citation>
    <scope>NUCLEOTIDE SEQUENCE [LARGE SCALE GENOMIC DNA]</scope>
    <source>
        <strain evidence="12">DSM 17711 / JCM 13418 / NBRC 101707 / SANAE</strain>
    </source>
</reference>
<dbReference type="GeneID" id="8680279"/>
<gene>
    <name evidence="11" type="ordered locus">MCP_0122</name>
</gene>
<evidence type="ECO:0000256" key="7">
    <source>
        <dbReference type="ARBA" id="ARBA00047899"/>
    </source>
</evidence>
<dbReference type="Pfam" id="PF01163">
    <property type="entry name" value="RIO1"/>
    <property type="match status" value="1"/>
</dbReference>
<dbReference type="OrthoDB" id="192798at2157"/>
<evidence type="ECO:0000256" key="2">
    <source>
        <dbReference type="ARBA" id="ARBA00022527"/>
    </source>
</evidence>
<feature type="domain" description="RIO-type" evidence="10">
    <location>
        <begin position="163"/>
        <end position="250"/>
    </location>
</feature>
<keyword evidence="3" id="KW-0808">Transferase</keyword>
<evidence type="ECO:0000313" key="12">
    <source>
        <dbReference type="Proteomes" id="UP000001882"/>
    </source>
</evidence>
<sequence>MGEYGRAPDVLERAGHAVLNNFFVEAALVFLISVLYISAQGADRLLGTGFRRTLLDWMQAVSRDRLNFLRKAQIRHVFKKKYGMKKIKIRLAGGSYWLSIPCIVKGVCKKTRSERKFLAKVMNERSALKHKYMTLFRNIGVIAEGVDLKFDDYHCGLEMGQYERLCLEKLRNASVNAPKVYGLHKMGGADYMLVMEYIDGKPLSKAEMSGEIMDQLFLILKKMRENGILHGDVKLDNFMLSNGRVYVFDCLKIDRSGIEEAAAFDLACLLCALSGRLPPGEVVKNARKFYSPSDLGRAAGMVDMALYKADLNLSDDRKKELKESLKALTLP</sequence>
<accession>D1YUS2</accession>
<dbReference type="InterPro" id="IPR011009">
    <property type="entry name" value="Kinase-like_dom_sf"/>
</dbReference>
<dbReference type="Gene3D" id="1.10.510.10">
    <property type="entry name" value="Transferase(Phosphotransferase) domain 1"/>
    <property type="match status" value="1"/>
</dbReference>
<evidence type="ECO:0000256" key="6">
    <source>
        <dbReference type="ARBA" id="ARBA00022840"/>
    </source>
</evidence>
<feature type="transmembrane region" description="Helical" evidence="9">
    <location>
        <begin position="18"/>
        <end position="37"/>
    </location>
</feature>
<dbReference type="EC" id="2.7.11.1" evidence="1"/>
<evidence type="ECO:0000313" key="11">
    <source>
        <dbReference type="EMBL" id="BAI60194.1"/>
    </source>
</evidence>
<name>D1YUS2_METPS</name>
<organism evidence="11 12">
    <name type="scientific">Methanocella paludicola (strain DSM 17711 / JCM 13418 / NBRC 101707 / SANAE)</name>
    <dbReference type="NCBI Taxonomy" id="304371"/>
    <lineage>
        <taxon>Archaea</taxon>
        <taxon>Methanobacteriati</taxon>
        <taxon>Methanobacteriota</taxon>
        <taxon>Stenosarchaea group</taxon>
        <taxon>Methanomicrobia</taxon>
        <taxon>Methanocellales</taxon>
        <taxon>Methanocellaceae</taxon>
        <taxon>Methanocella</taxon>
    </lineage>
</organism>
<dbReference type="GO" id="GO:0005524">
    <property type="term" value="F:ATP binding"/>
    <property type="evidence" value="ECO:0007669"/>
    <property type="project" value="UniProtKB-KW"/>
</dbReference>
<evidence type="ECO:0000256" key="4">
    <source>
        <dbReference type="ARBA" id="ARBA00022741"/>
    </source>
</evidence>
<evidence type="ECO:0000256" key="8">
    <source>
        <dbReference type="ARBA" id="ARBA00048679"/>
    </source>
</evidence>
<keyword evidence="12" id="KW-1185">Reference proteome</keyword>
<reference evidence="12" key="3">
    <citation type="journal article" date="2011" name="PLoS ONE">
        <title>Genome sequence of a mesophilic hydrogenotrophic methanogen Methanocella paludicola, the first cultivated representative of the order Methanocellales.</title>
        <authorList>
            <person name="Sakai S."/>
            <person name="Takaki Y."/>
            <person name="Shimamura S."/>
            <person name="Sekine M."/>
            <person name="Tajima T."/>
            <person name="Kosugi H."/>
            <person name="Ichikawa N."/>
            <person name="Tasumi E."/>
            <person name="Hiraki A.T."/>
            <person name="Shimizu A."/>
            <person name="Kato Y."/>
            <person name="Nishiko R."/>
            <person name="Mori K."/>
            <person name="Fujita N."/>
            <person name="Imachi H."/>
            <person name="Takai K."/>
        </authorList>
    </citation>
    <scope>NUCLEOTIDE SEQUENCE [LARGE SCALE GENOMIC DNA]</scope>
    <source>
        <strain evidence="12">DSM 17711 / JCM 13418 / NBRC 101707 / SANAE</strain>
    </source>
</reference>
<keyword evidence="9" id="KW-0812">Transmembrane</keyword>
<dbReference type="AlphaFoldDB" id="D1YUS2"/>
<dbReference type="InterPro" id="IPR018934">
    <property type="entry name" value="RIO_dom"/>
</dbReference>
<dbReference type="RefSeq" id="WP_012898874.1">
    <property type="nucleotide sequence ID" value="NC_013665.1"/>
</dbReference>